<keyword evidence="1" id="KW-0472">Membrane</keyword>
<feature type="transmembrane region" description="Helical" evidence="1">
    <location>
        <begin position="7"/>
        <end position="23"/>
    </location>
</feature>
<accession>A0A399SR28</accession>
<keyword evidence="3" id="KW-1185">Reference proteome</keyword>
<evidence type="ECO:0000313" key="3">
    <source>
        <dbReference type="Proteomes" id="UP000265926"/>
    </source>
</evidence>
<organism evidence="2 3">
    <name type="scientific">Maribellus luteus</name>
    <dbReference type="NCBI Taxonomy" id="2305463"/>
    <lineage>
        <taxon>Bacteria</taxon>
        <taxon>Pseudomonadati</taxon>
        <taxon>Bacteroidota</taxon>
        <taxon>Bacteroidia</taxon>
        <taxon>Marinilabiliales</taxon>
        <taxon>Prolixibacteraceae</taxon>
        <taxon>Maribellus</taxon>
    </lineage>
</organism>
<dbReference type="Pfam" id="PF10825">
    <property type="entry name" value="DUF2752"/>
    <property type="match status" value="1"/>
</dbReference>
<proteinExistence type="predicted"/>
<sequence length="132" mass="15108">MKKILPFLWLLLVLGVAVVFFVLDPSKTQLFPQCPFHAVTGGYCPGCGSQRALHNLLHLNIAGVVSYNFLFLPAALLLLYHYIHPVLNRIFAWKLPNLLYKKQTPWIILIVVILFWILRNLPWFPFSVLAPG</sequence>
<dbReference type="Proteomes" id="UP000265926">
    <property type="component" value="Unassembled WGS sequence"/>
</dbReference>
<dbReference type="EMBL" id="QWGR01000029">
    <property type="protein sequence ID" value="RIJ45339.1"/>
    <property type="molecule type" value="Genomic_DNA"/>
</dbReference>
<dbReference type="InterPro" id="IPR021215">
    <property type="entry name" value="DUF2752"/>
</dbReference>
<feature type="transmembrane region" description="Helical" evidence="1">
    <location>
        <begin position="104"/>
        <end position="124"/>
    </location>
</feature>
<feature type="transmembrane region" description="Helical" evidence="1">
    <location>
        <begin position="61"/>
        <end position="83"/>
    </location>
</feature>
<protein>
    <submittedName>
        <fullName evidence="2">DUF2752 domain-containing protein</fullName>
    </submittedName>
</protein>
<dbReference type="OrthoDB" id="9815897at2"/>
<keyword evidence="1" id="KW-1133">Transmembrane helix</keyword>
<evidence type="ECO:0000313" key="2">
    <source>
        <dbReference type="EMBL" id="RIJ45339.1"/>
    </source>
</evidence>
<dbReference type="RefSeq" id="WP_119440431.1">
    <property type="nucleotide sequence ID" value="NZ_QWGR01000029.1"/>
</dbReference>
<keyword evidence="1" id="KW-0812">Transmembrane</keyword>
<evidence type="ECO:0000256" key="1">
    <source>
        <dbReference type="SAM" id="Phobius"/>
    </source>
</evidence>
<dbReference type="AlphaFoldDB" id="A0A399SR28"/>
<reference evidence="2 3" key="1">
    <citation type="submission" date="2018-08" db="EMBL/GenBank/DDBJ databases">
        <title>Pallidiluteibacterium maritimus gen. nov., sp. nov., isolated from coastal sediment.</title>
        <authorList>
            <person name="Zhou L.Y."/>
        </authorList>
    </citation>
    <scope>NUCLEOTIDE SEQUENCE [LARGE SCALE GENOMIC DNA]</scope>
    <source>
        <strain evidence="2 3">XSD2</strain>
    </source>
</reference>
<gene>
    <name evidence="2" type="ORF">D1614_23410</name>
</gene>
<comment type="caution">
    <text evidence="2">The sequence shown here is derived from an EMBL/GenBank/DDBJ whole genome shotgun (WGS) entry which is preliminary data.</text>
</comment>
<name>A0A399SR28_9BACT</name>